<dbReference type="InterPro" id="IPR013087">
    <property type="entry name" value="Znf_C2H2_type"/>
</dbReference>
<evidence type="ECO:0000256" key="5">
    <source>
        <dbReference type="ARBA" id="ARBA00022833"/>
    </source>
</evidence>
<keyword evidence="7" id="KW-0238">DNA-binding</keyword>
<accession>A0A9Q1G5T6</accession>
<protein>
    <recommendedName>
        <fullName evidence="12">C2H2-type domain-containing protein</fullName>
    </recommendedName>
</protein>
<dbReference type="PANTHER" id="PTHR24394:SF29">
    <property type="entry name" value="MYONEURIN"/>
    <property type="match status" value="1"/>
</dbReference>
<dbReference type="SUPFAM" id="SSF57667">
    <property type="entry name" value="beta-beta-alpha zinc fingers"/>
    <property type="match status" value="1"/>
</dbReference>
<feature type="region of interest" description="Disordered" evidence="11">
    <location>
        <begin position="20"/>
        <end position="63"/>
    </location>
</feature>
<sequence>MEDILAFEAKKKRSLSFFRRRMPEKPAPPSATAVASSTGPKDKAVDISKKRSWLPASSQERPRTVSVRITLTPGKGHRGQQGPGLGWGSEGNAFLGSRQTHRCPTCSRCFQFKHHLQSHMNSHTNSRPYVCPMCRKTYAHSGSLSTHMKLHHAEGRPRRTLRCEFCEKAFGYVGVYFSHLKEVHKVILTVEPSISQHEEDVPVLR</sequence>
<dbReference type="GO" id="GO:0008270">
    <property type="term" value="F:zinc ion binding"/>
    <property type="evidence" value="ECO:0007669"/>
    <property type="project" value="UniProtKB-KW"/>
</dbReference>
<name>A0A9Q1G5T6_SYNKA</name>
<evidence type="ECO:0000256" key="4">
    <source>
        <dbReference type="ARBA" id="ARBA00022771"/>
    </source>
</evidence>
<keyword evidence="3" id="KW-0677">Repeat</keyword>
<dbReference type="Gene3D" id="3.30.160.60">
    <property type="entry name" value="Classic Zinc Finger"/>
    <property type="match status" value="2"/>
</dbReference>
<dbReference type="GO" id="GO:0000981">
    <property type="term" value="F:DNA-binding transcription factor activity, RNA polymerase II-specific"/>
    <property type="evidence" value="ECO:0007669"/>
    <property type="project" value="TreeGrafter"/>
</dbReference>
<evidence type="ECO:0000313" key="13">
    <source>
        <dbReference type="EMBL" id="KAJ8375982.1"/>
    </source>
</evidence>
<dbReference type="GO" id="GO:0005634">
    <property type="term" value="C:nucleus"/>
    <property type="evidence" value="ECO:0007669"/>
    <property type="project" value="UniProtKB-SubCell"/>
</dbReference>
<keyword evidence="9" id="KW-0539">Nucleus</keyword>
<evidence type="ECO:0000256" key="11">
    <source>
        <dbReference type="SAM" id="MobiDB-lite"/>
    </source>
</evidence>
<keyword evidence="2" id="KW-0479">Metal-binding</keyword>
<dbReference type="Pfam" id="PF13894">
    <property type="entry name" value="zf-C2H2_4"/>
    <property type="match status" value="1"/>
</dbReference>
<comment type="subcellular location">
    <subcellularLocation>
        <location evidence="1">Nucleus</location>
    </subcellularLocation>
</comment>
<dbReference type="OrthoDB" id="3437960at2759"/>
<keyword evidence="4 10" id="KW-0863">Zinc-finger</keyword>
<evidence type="ECO:0000256" key="6">
    <source>
        <dbReference type="ARBA" id="ARBA00023015"/>
    </source>
</evidence>
<organism evidence="13 14">
    <name type="scientific">Synaphobranchus kaupii</name>
    <name type="common">Kaup's arrowtooth eel</name>
    <dbReference type="NCBI Taxonomy" id="118154"/>
    <lineage>
        <taxon>Eukaryota</taxon>
        <taxon>Metazoa</taxon>
        <taxon>Chordata</taxon>
        <taxon>Craniata</taxon>
        <taxon>Vertebrata</taxon>
        <taxon>Euteleostomi</taxon>
        <taxon>Actinopterygii</taxon>
        <taxon>Neopterygii</taxon>
        <taxon>Teleostei</taxon>
        <taxon>Anguilliformes</taxon>
        <taxon>Synaphobranchidae</taxon>
        <taxon>Synaphobranchus</taxon>
    </lineage>
</organism>
<dbReference type="FunFam" id="3.30.160.60:FF:000325">
    <property type="entry name" value="ZFP90 zinc finger protein"/>
    <property type="match status" value="1"/>
</dbReference>
<dbReference type="SMART" id="SM00355">
    <property type="entry name" value="ZnF_C2H2"/>
    <property type="match status" value="3"/>
</dbReference>
<evidence type="ECO:0000256" key="10">
    <source>
        <dbReference type="PROSITE-ProRule" id="PRU00042"/>
    </source>
</evidence>
<gene>
    <name evidence="13" type="ORF">SKAU_G00065620</name>
</gene>
<evidence type="ECO:0000256" key="2">
    <source>
        <dbReference type="ARBA" id="ARBA00022723"/>
    </source>
</evidence>
<dbReference type="GO" id="GO:0003677">
    <property type="term" value="F:DNA binding"/>
    <property type="evidence" value="ECO:0007669"/>
    <property type="project" value="UniProtKB-KW"/>
</dbReference>
<evidence type="ECO:0000256" key="1">
    <source>
        <dbReference type="ARBA" id="ARBA00004123"/>
    </source>
</evidence>
<dbReference type="PROSITE" id="PS50157">
    <property type="entry name" value="ZINC_FINGER_C2H2_2"/>
    <property type="match status" value="2"/>
</dbReference>
<feature type="compositionally biased region" description="Basic and acidic residues" evidence="11">
    <location>
        <begin position="40"/>
        <end position="49"/>
    </location>
</feature>
<proteinExistence type="predicted"/>
<dbReference type="AlphaFoldDB" id="A0A9Q1G5T6"/>
<evidence type="ECO:0000256" key="9">
    <source>
        <dbReference type="ARBA" id="ARBA00023242"/>
    </source>
</evidence>
<dbReference type="PROSITE" id="PS00028">
    <property type="entry name" value="ZINC_FINGER_C2H2_1"/>
    <property type="match status" value="3"/>
</dbReference>
<evidence type="ECO:0000313" key="14">
    <source>
        <dbReference type="Proteomes" id="UP001152622"/>
    </source>
</evidence>
<dbReference type="FunFam" id="3.30.160.60:FF:003312">
    <property type="entry name" value="Zinc finger protein 438"/>
    <property type="match status" value="1"/>
</dbReference>
<evidence type="ECO:0000256" key="7">
    <source>
        <dbReference type="ARBA" id="ARBA00023125"/>
    </source>
</evidence>
<feature type="domain" description="C2H2-type" evidence="12">
    <location>
        <begin position="101"/>
        <end position="128"/>
    </location>
</feature>
<evidence type="ECO:0000259" key="12">
    <source>
        <dbReference type="PROSITE" id="PS50157"/>
    </source>
</evidence>
<comment type="caution">
    <text evidence="13">The sequence shown here is derived from an EMBL/GenBank/DDBJ whole genome shotgun (WGS) entry which is preliminary data.</text>
</comment>
<keyword evidence="6" id="KW-0805">Transcription regulation</keyword>
<feature type="domain" description="C2H2-type" evidence="12">
    <location>
        <begin position="129"/>
        <end position="157"/>
    </location>
</feature>
<evidence type="ECO:0000256" key="8">
    <source>
        <dbReference type="ARBA" id="ARBA00023163"/>
    </source>
</evidence>
<dbReference type="InterPro" id="IPR036236">
    <property type="entry name" value="Znf_C2H2_sf"/>
</dbReference>
<keyword evidence="5" id="KW-0862">Zinc</keyword>
<evidence type="ECO:0000256" key="3">
    <source>
        <dbReference type="ARBA" id="ARBA00022737"/>
    </source>
</evidence>
<keyword evidence="8" id="KW-0804">Transcription</keyword>
<keyword evidence="14" id="KW-1185">Reference proteome</keyword>
<feature type="compositionally biased region" description="Low complexity" evidence="11">
    <location>
        <begin position="30"/>
        <end position="39"/>
    </location>
</feature>
<reference evidence="13" key="1">
    <citation type="journal article" date="2023" name="Science">
        <title>Genome structures resolve the early diversification of teleost fishes.</title>
        <authorList>
            <person name="Parey E."/>
            <person name="Louis A."/>
            <person name="Montfort J."/>
            <person name="Bouchez O."/>
            <person name="Roques C."/>
            <person name="Iampietro C."/>
            <person name="Lluch J."/>
            <person name="Castinel A."/>
            <person name="Donnadieu C."/>
            <person name="Desvignes T."/>
            <person name="Floi Bucao C."/>
            <person name="Jouanno E."/>
            <person name="Wen M."/>
            <person name="Mejri S."/>
            <person name="Dirks R."/>
            <person name="Jansen H."/>
            <person name="Henkel C."/>
            <person name="Chen W.J."/>
            <person name="Zahm M."/>
            <person name="Cabau C."/>
            <person name="Klopp C."/>
            <person name="Thompson A.W."/>
            <person name="Robinson-Rechavi M."/>
            <person name="Braasch I."/>
            <person name="Lecointre G."/>
            <person name="Bobe J."/>
            <person name="Postlethwait J.H."/>
            <person name="Berthelot C."/>
            <person name="Roest Crollius H."/>
            <person name="Guiguen Y."/>
        </authorList>
    </citation>
    <scope>NUCLEOTIDE SEQUENCE</scope>
    <source>
        <strain evidence="13">WJC10195</strain>
    </source>
</reference>
<dbReference type="PANTHER" id="PTHR24394">
    <property type="entry name" value="ZINC FINGER PROTEIN"/>
    <property type="match status" value="1"/>
</dbReference>
<dbReference type="EMBL" id="JAINUF010000002">
    <property type="protein sequence ID" value="KAJ8375982.1"/>
    <property type="molecule type" value="Genomic_DNA"/>
</dbReference>
<dbReference type="Proteomes" id="UP001152622">
    <property type="component" value="Chromosome 2"/>
</dbReference>